<keyword evidence="1" id="KW-0175">Coiled coil</keyword>
<evidence type="ECO:0000313" key="2">
    <source>
        <dbReference type="EMBL" id="WGW06047.1"/>
    </source>
</evidence>
<reference evidence="2 3" key="1">
    <citation type="submission" date="2023-05" db="EMBL/GenBank/DDBJ databases">
        <title>YMD87, complete Genome.</title>
        <authorList>
            <person name="Zhang J."/>
            <person name="Xu X."/>
        </authorList>
    </citation>
    <scope>NUCLEOTIDE SEQUENCE [LARGE SCALE GENOMIC DNA]</scope>
    <source>
        <strain evidence="2 3">YMD87</strain>
        <plasmid evidence="2 3">unnamed3</plasmid>
    </source>
</reference>
<protein>
    <submittedName>
        <fullName evidence="2">Sulfotransferase family protein</fullName>
    </submittedName>
</protein>
<name>A0ABY8QPL9_9RHOB</name>
<feature type="coiled-coil region" evidence="1">
    <location>
        <begin position="329"/>
        <end position="356"/>
    </location>
</feature>
<proteinExistence type="predicted"/>
<evidence type="ECO:0000313" key="3">
    <source>
        <dbReference type="Proteomes" id="UP001241605"/>
    </source>
</evidence>
<organism evidence="2 3">
    <name type="scientific">Tropicibacter oceani</name>
    <dbReference type="NCBI Taxonomy" id="3058420"/>
    <lineage>
        <taxon>Bacteria</taxon>
        <taxon>Pseudomonadati</taxon>
        <taxon>Pseudomonadota</taxon>
        <taxon>Alphaproteobacteria</taxon>
        <taxon>Rhodobacterales</taxon>
        <taxon>Roseobacteraceae</taxon>
        <taxon>Tropicibacter</taxon>
    </lineage>
</organism>
<dbReference type="EMBL" id="CP124619">
    <property type="protein sequence ID" value="WGW06047.1"/>
    <property type="molecule type" value="Genomic_DNA"/>
</dbReference>
<dbReference type="InterPro" id="IPR027417">
    <property type="entry name" value="P-loop_NTPase"/>
</dbReference>
<dbReference type="Proteomes" id="UP001241605">
    <property type="component" value="Plasmid unnamed3"/>
</dbReference>
<keyword evidence="2" id="KW-0614">Plasmid</keyword>
<evidence type="ECO:0000256" key="1">
    <source>
        <dbReference type="SAM" id="Coils"/>
    </source>
</evidence>
<gene>
    <name evidence="2" type="ORF">QF118_19750</name>
</gene>
<dbReference type="SUPFAM" id="SSF52540">
    <property type="entry name" value="P-loop containing nucleoside triphosphate hydrolases"/>
    <property type="match status" value="1"/>
</dbReference>
<accession>A0ABY8QPL9</accession>
<sequence>MKKTLYIHVGHYKTGTTALQVFLSQNAKKLRRHGLDYTEVFRHHGKHSKFAFSLYRAAKVQTLMHGYKDPTPPEKLWSELFEAVLASPAKTVLISSEEFMRLGAHPAAGARLGDIVSGVRGKIDIRIIAYLRSPAAHLRSWYNQMVKMSAATTDYNTAVCQVMEPVHYDYALALRPWIEIFGAEAVLLRPYQEDFRRDGGLFRDFLSLFGLDYDNPPGRHGWVVPEKDVNPRLDDRLLELTRALHLADVPDDLAHWITHRAGVVLQQQDKDLIAGAQGFDTVAERVRQGLSQLETLPGCAVDLASFQQDLPRPEAPWRADLGLVLATLLREQNLLRDRLQERSTELRTRIAALEARLDRDT</sequence>
<keyword evidence="3" id="KW-1185">Reference proteome</keyword>
<dbReference type="RefSeq" id="WP_282302670.1">
    <property type="nucleotide sequence ID" value="NZ_CP124619.1"/>
</dbReference>
<geneLocation type="plasmid" evidence="2 3">
    <name>unnamed3</name>
</geneLocation>
<dbReference type="Gene3D" id="3.40.50.300">
    <property type="entry name" value="P-loop containing nucleotide triphosphate hydrolases"/>
    <property type="match status" value="1"/>
</dbReference>